<sequence>MISNPYLSSFKNYLKLERSLSGNSIEAYLGDLNKLSQYFESVDQTPQVKEITGDDLKHFVSWINELGMLPSTQARVVSGLKAFFSFLMLEEIITTDPSALLESPRQVKHLPDTLSIQEINGMIGAIDASKPEGMRNKAILETLYGCGLRVSELSNLKISDVFEENEFIRIFGKGNKERLVPIGQTALKYINIYLRESRVHVPIKKGHEDYIFLNRSGTRLSRISVFSIIKALALKSGIKKSISPHTFRHSFATHLIEGGADLRAVQEMLGHSSITTTEIYTHLDRDYLRGIITEFHPRS</sequence>
<dbReference type="SUPFAM" id="SSF56349">
    <property type="entry name" value="DNA breaking-rejoining enzymes"/>
    <property type="match status" value="1"/>
</dbReference>
<evidence type="ECO:0000256" key="1">
    <source>
        <dbReference type="ARBA" id="ARBA00004496"/>
    </source>
</evidence>
<comment type="function">
    <text evidence="10">Site-specific tyrosine recombinase, which acts by catalyzing the cutting and rejoining of the recombining DNA molecules. The XerC-XerD complex is essential to convert dimers of the bacterial chromosome into monomers to permit their segregation at cell division. It also contributes to the segregational stability of plasmids.</text>
</comment>
<evidence type="ECO:0000313" key="14">
    <source>
        <dbReference type="Proteomes" id="UP000000852"/>
    </source>
</evidence>
<dbReference type="SUPFAM" id="SSF47823">
    <property type="entry name" value="lambda integrase-like, N-terminal domain"/>
    <property type="match status" value="1"/>
</dbReference>
<dbReference type="PANTHER" id="PTHR30349:SF81">
    <property type="entry name" value="TYROSINE RECOMBINASE XERC"/>
    <property type="match status" value="1"/>
</dbReference>
<keyword evidence="8 10" id="KW-0233">DNA recombination</keyword>
<evidence type="ECO:0000256" key="10">
    <source>
        <dbReference type="HAMAP-Rule" id="MF_01808"/>
    </source>
</evidence>
<evidence type="ECO:0000256" key="2">
    <source>
        <dbReference type="ARBA" id="ARBA00010450"/>
    </source>
</evidence>
<dbReference type="NCBIfam" id="NF040815">
    <property type="entry name" value="recomb_XerA_Arch"/>
    <property type="match status" value="1"/>
</dbReference>
<dbReference type="KEGG" id="phe:Phep_2175"/>
<dbReference type="GO" id="GO:0005737">
    <property type="term" value="C:cytoplasm"/>
    <property type="evidence" value="ECO:0007669"/>
    <property type="project" value="UniProtKB-SubCell"/>
</dbReference>
<dbReference type="InterPro" id="IPR013762">
    <property type="entry name" value="Integrase-like_cat_sf"/>
</dbReference>
<evidence type="ECO:0000256" key="4">
    <source>
        <dbReference type="ARBA" id="ARBA00022618"/>
    </source>
</evidence>
<keyword evidence="7 10" id="KW-0238">DNA-binding</keyword>
<evidence type="ECO:0000259" key="11">
    <source>
        <dbReference type="PROSITE" id="PS51898"/>
    </source>
</evidence>
<dbReference type="InterPro" id="IPR023009">
    <property type="entry name" value="Tyrosine_recombinase_XerC/XerD"/>
</dbReference>
<evidence type="ECO:0000256" key="9">
    <source>
        <dbReference type="ARBA" id="ARBA00023306"/>
    </source>
</evidence>
<dbReference type="eggNOG" id="COG4974">
    <property type="taxonomic scope" value="Bacteria"/>
</dbReference>
<dbReference type="PROSITE" id="PS51900">
    <property type="entry name" value="CB"/>
    <property type="match status" value="1"/>
</dbReference>
<dbReference type="InterPro" id="IPR044068">
    <property type="entry name" value="CB"/>
</dbReference>
<keyword evidence="3 10" id="KW-0963">Cytoplasm</keyword>
<evidence type="ECO:0000256" key="8">
    <source>
        <dbReference type="ARBA" id="ARBA00023172"/>
    </source>
</evidence>
<evidence type="ECO:0000256" key="5">
    <source>
        <dbReference type="ARBA" id="ARBA00022829"/>
    </source>
</evidence>
<dbReference type="InterPro" id="IPR010998">
    <property type="entry name" value="Integrase_recombinase_N"/>
</dbReference>
<dbReference type="RefSeq" id="WP_015807992.1">
    <property type="nucleotide sequence ID" value="NC_013061.1"/>
</dbReference>
<feature type="active site" evidence="10">
    <location>
        <position position="173"/>
    </location>
</feature>
<keyword evidence="9 10" id="KW-0131">Cell cycle</keyword>
<gene>
    <name evidence="10" type="primary">xerC</name>
    <name evidence="13" type="ordered locus">Phep_2175</name>
</gene>
<feature type="active site" evidence="10">
    <location>
        <position position="248"/>
    </location>
</feature>
<feature type="active site" description="O-(3'-phospho-DNA)-tyrosine intermediate" evidence="10">
    <location>
        <position position="280"/>
    </location>
</feature>
<dbReference type="Proteomes" id="UP000000852">
    <property type="component" value="Chromosome"/>
</dbReference>
<accession>C6XXW1</accession>
<organism evidence="13 14">
    <name type="scientific">Pedobacter heparinus (strain ATCC 13125 / DSM 2366 / CIP 104194 / JCM 7457 / NBRC 12017 / NCIMB 9290 / NRRL B-14731 / HIM 762-3)</name>
    <dbReference type="NCBI Taxonomy" id="485917"/>
    <lineage>
        <taxon>Bacteria</taxon>
        <taxon>Pseudomonadati</taxon>
        <taxon>Bacteroidota</taxon>
        <taxon>Sphingobacteriia</taxon>
        <taxon>Sphingobacteriales</taxon>
        <taxon>Sphingobacteriaceae</taxon>
        <taxon>Pedobacter</taxon>
    </lineage>
</organism>
<keyword evidence="5 10" id="KW-0159">Chromosome partition</keyword>
<dbReference type="InterPro" id="IPR002104">
    <property type="entry name" value="Integrase_catalytic"/>
</dbReference>
<feature type="active site" evidence="10">
    <location>
        <position position="149"/>
    </location>
</feature>
<evidence type="ECO:0000256" key="6">
    <source>
        <dbReference type="ARBA" id="ARBA00022908"/>
    </source>
</evidence>
<dbReference type="InterPro" id="IPR011932">
    <property type="entry name" value="Recomb_XerD"/>
</dbReference>
<dbReference type="EMBL" id="CP001681">
    <property type="protein sequence ID" value="ACU04379.1"/>
    <property type="molecule type" value="Genomic_DNA"/>
</dbReference>
<dbReference type="CDD" id="cd00798">
    <property type="entry name" value="INT_XerDC_C"/>
    <property type="match status" value="1"/>
</dbReference>
<reference evidence="13 14" key="1">
    <citation type="journal article" date="2009" name="Stand. Genomic Sci.">
        <title>Complete genome sequence of Pedobacter heparinus type strain (HIM 762-3).</title>
        <authorList>
            <person name="Han C."/>
            <person name="Spring S."/>
            <person name="Lapidus A."/>
            <person name="Del Rio T.G."/>
            <person name="Tice H."/>
            <person name="Copeland A."/>
            <person name="Cheng J.F."/>
            <person name="Lucas S."/>
            <person name="Chen F."/>
            <person name="Nolan M."/>
            <person name="Bruce D."/>
            <person name="Goodwin L."/>
            <person name="Pitluck S."/>
            <person name="Ivanova N."/>
            <person name="Mavromatis K."/>
            <person name="Mikhailova N."/>
            <person name="Pati A."/>
            <person name="Chen A."/>
            <person name="Palaniappan K."/>
            <person name="Land M."/>
            <person name="Hauser L."/>
            <person name="Chang Y.J."/>
            <person name="Jeffries C.C."/>
            <person name="Saunders E."/>
            <person name="Chertkov O."/>
            <person name="Brettin T."/>
            <person name="Goker M."/>
            <person name="Rohde M."/>
            <person name="Bristow J."/>
            <person name="Eisen J.A."/>
            <person name="Markowitz V."/>
            <person name="Hugenholtz P."/>
            <person name="Kyrpides N.C."/>
            <person name="Klenk H.P."/>
            <person name="Detter J.C."/>
        </authorList>
    </citation>
    <scope>NUCLEOTIDE SEQUENCE [LARGE SCALE GENOMIC DNA]</scope>
    <source>
        <strain evidence="14">ATCC 13125 / DSM 2366 / CIP 104194 / JCM 7457 / NBRC 12017 / NCIMB 9290 / NRRL B-14731 / HIM 762-3</strain>
    </source>
</reference>
<feature type="domain" description="Core-binding (CB)" evidence="12">
    <location>
        <begin position="1"/>
        <end position="88"/>
    </location>
</feature>
<dbReference type="OrthoDB" id="9801717at2"/>
<keyword evidence="14" id="KW-1185">Reference proteome</keyword>
<comment type="subunit">
    <text evidence="10">Forms a cyclic heterotetrameric complex composed of two molecules of XerC and two molecules of XerD.</text>
</comment>
<dbReference type="HOGENOM" id="CLU_027562_9_6_10"/>
<evidence type="ECO:0000259" key="12">
    <source>
        <dbReference type="PROSITE" id="PS51900"/>
    </source>
</evidence>
<dbReference type="InterPro" id="IPR004107">
    <property type="entry name" value="Integrase_SAM-like_N"/>
</dbReference>
<name>C6XXW1_PEDHD</name>
<dbReference type="Pfam" id="PF02899">
    <property type="entry name" value="Phage_int_SAM_1"/>
    <property type="match status" value="1"/>
</dbReference>
<dbReference type="NCBIfam" id="NF001399">
    <property type="entry name" value="PRK00283.1"/>
    <property type="match status" value="1"/>
</dbReference>
<dbReference type="InterPro" id="IPR050090">
    <property type="entry name" value="Tyrosine_recombinase_XerCD"/>
</dbReference>
<comment type="subcellular location">
    <subcellularLocation>
        <location evidence="1 10">Cytoplasm</location>
    </subcellularLocation>
</comment>
<keyword evidence="4 10" id="KW-0132">Cell division</keyword>
<dbReference type="Gene3D" id="1.10.443.10">
    <property type="entry name" value="Intergrase catalytic core"/>
    <property type="match status" value="1"/>
</dbReference>
<protein>
    <recommendedName>
        <fullName evidence="10">Tyrosine recombinase XerC</fullName>
    </recommendedName>
</protein>
<dbReference type="Gene3D" id="1.10.150.130">
    <property type="match status" value="1"/>
</dbReference>
<comment type="similarity">
    <text evidence="10">Belongs to the 'phage' integrase family. XerC subfamily.</text>
</comment>
<evidence type="ECO:0000313" key="13">
    <source>
        <dbReference type="EMBL" id="ACU04379.1"/>
    </source>
</evidence>
<evidence type="ECO:0000256" key="3">
    <source>
        <dbReference type="ARBA" id="ARBA00022490"/>
    </source>
</evidence>
<dbReference type="InterPro" id="IPR011010">
    <property type="entry name" value="DNA_brk_join_enz"/>
</dbReference>
<feature type="active site" evidence="10">
    <location>
        <position position="271"/>
    </location>
</feature>
<evidence type="ECO:0000256" key="7">
    <source>
        <dbReference type="ARBA" id="ARBA00023125"/>
    </source>
</evidence>
<dbReference type="PANTHER" id="PTHR30349">
    <property type="entry name" value="PHAGE INTEGRASE-RELATED"/>
    <property type="match status" value="1"/>
</dbReference>
<dbReference type="GO" id="GO:0007059">
    <property type="term" value="P:chromosome segregation"/>
    <property type="evidence" value="ECO:0007669"/>
    <property type="project" value="UniProtKB-UniRule"/>
</dbReference>
<dbReference type="Pfam" id="PF00589">
    <property type="entry name" value="Phage_integrase"/>
    <property type="match status" value="1"/>
</dbReference>
<dbReference type="GO" id="GO:0006313">
    <property type="term" value="P:DNA transposition"/>
    <property type="evidence" value="ECO:0007669"/>
    <property type="project" value="UniProtKB-UniRule"/>
</dbReference>
<dbReference type="HAMAP" id="MF_01808">
    <property type="entry name" value="Recomb_XerC_XerD"/>
    <property type="match status" value="1"/>
</dbReference>
<dbReference type="STRING" id="485917.Phep_2175"/>
<feature type="active site" evidence="10">
    <location>
        <position position="245"/>
    </location>
</feature>
<dbReference type="GO" id="GO:0051301">
    <property type="term" value="P:cell division"/>
    <property type="evidence" value="ECO:0007669"/>
    <property type="project" value="UniProtKB-KW"/>
</dbReference>
<proteinExistence type="inferred from homology"/>
<dbReference type="GO" id="GO:0009037">
    <property type="term" value="F:tyrosine-based site-specific recombinase activity"/>
    <property type="evidence" value="ECO:0007669"/>
    <property type="project" value="UniProtKB-UniRule"/>
</dbReference>
<feature type="domain" description="Tyr recombinase" evidence="11">
    <location>
        <begin position="109"/>
        <end position="293"/>
    </location>
</feature>
<dbReference type="GO" id="GO:0003677">
    <property type="term" value="F:DNA binding"/>
    <property type="evidence" value="ECO:0007669"/>
    <property type="project" value="UniProtKB-UniRule"/>
</dbReference>
<keyword evidence="6 10" id="KW-0229">DNA integration</keyword>
<dbReference type="PROSITE" id="PS51898">
    <property type="entry name" value="TYR_RECOMBINASE"/>
    <property type="match status" value="1"/>
</dbReference>
<dbReference type="AlphaFoldDB" id="C6XXW1"/>
<comment type="similarity">
    <text evidence="2">Belongs to the 'phage' integrase family. XerD subfamily.</text>
</comment>
<dbReference type="NCBIfam" id="TIGR02225">
    <property type="entry name" value="recomb_XerD"/>
    <property type="match status" value="1"/>
</dbReference>